<dbReference type="InterPro" id="IPR026904">
    <property type="entry name" value="MnmG_C"/>
</dbReference>
<reference evidence="2 3" key="1">
    <citation type="submission" date="2015-04" db="EMBL/GenBank/DDBJ databases">
        <title>Draft genome sequence of bacteremic isolate Catabacter hongkongensis type strain HKU16T.</title>
        <authorList>
            <person name="Lau S.K."/>
            <person name="Teng J.L."/>
            <person name="Huang Y."/>
            <person name="Curreem S.O."/>
            <person name="Tsui S.K."/>
            <person name="Woo P.C."/>
        </authorList>
    </citation>
    <scope>NUCLEOTIDE SEQUENCE [LARGE SCALE GENOMIC DNA]</scope>
    <source>
        <strain evidence="2 3">HKU16</strain>
    </source>
</reference>
<name>A0A0M2NHH1_9FIRM</name>
<dbReference type="AlphaFoldDB" id="A0A0M2NHH1"/>
<accession>A0A0M2NHH1</accession>
<dbReference type="PATRIC" id="fig|270498.16.peg.2719"/>
<evidence type="ECO:0000259" key="1">
    <source>
        <dbReference type="Pfam" id="PF13932"/>
    </source>
</evidence>
<proteinExistence type="predicted"/>
<dbReference type="Proteomes" id="UP000034076">
    <property type="component" value="Unassembled WGS sequence"/>
</dbReference>
<dbReference type="Pfam" id="PF13932">
    <property type="entry name" value="SAM_GIDA_C"/>
    <property type="match status" value="1"/>
</dbReference>
<evidence type="ECO:0000313" key="2">
    <source>
        <dbReference type="EMBL" id="KKI49720.1"/>
    </source>
</evidence>
<evidence type="ECO:0000313" key="3">
    <source>
        <dbReference type="Proteomes" id="UP000034076"/>
    </source>
</evidence>
<dbReference type="Gene3D" id="1.10.150.570">
    <property type="entry name" value="GidA associated domain, C-terminal subdomain"/>
    <property type="match status" value="1"/>
</dbReference>
<dbReference type="InterPro" id="IPR044920">
    <property type="entry name" value="MnmG_C_subdom_sf"/>
</dbReference>
<protein>
    <submittedName>
        <fullName evidence="2">tRNA uridine 5-carboxymethylaminomethyl modification enzyme GidA</fullName>
    </submittedName>
</protein>
<organism evidence="2 3">
    <name type="scientific">Christensenella hongkongensis</name>
    <dbReference type="NCBI Taxonomy" id="270498"/>
    <lineage>
        <taxon>Bacteria</taxon>
        <taxon>Bacillati</taxon>
        <taxon>Bacillota</taxon>
        <taxon>Clostridia</taxon>
        <taxon>Christensenellales</taxon>
        <taxon>Christensenellaceae</taxon>
        <taxon>Christensenella</taxon>
    </lineage>
</organism>
<dbReference type="OrthoDB" id="9815560at2"/>
<sequence>MWGKGKGRQRASVSQSETEQVELYFDAGQASRISGVSPADISVLLVYLAAQGK</sequence>
<dbReference type="EMBL" id="LAYJ01000127">
    <property type="protein sequence ID" value="KKI49720.1"/>
    <property type="molecule type" value="Genomic_DNA"/>
</dbReference>
<keyword evidence="3" id="KW-1185">Reference proteome</keyword>
<comment type="caution">
    <text evidence="2">The sequence shown here is derived from an EMBL/GenBank/DDBJ whole genome shotgun (WGS) entry which is preliminary data.</text>
</comment>
<feature type="domain" description="tRNA uridine 5-carboxymethylaminomethyl modification enzyme MnmG C-terminal" evidence="1">
    <location>
        <begin position="28"/>
        <end position="45"/>
    </location>
</feature>
<gene>
    <name evidence="2" type="ORF">CHK_2816</name>
</gene>